<evidence type="ECO:0000313" key="1">
    <source>
        <dbReference type="EMBL" id="KAG5189541.1"/>
    </source>
</evidence>
<organism evidence="1 2">
    <name type="scientific">Tribonema minus</name>
    <dbReference type="NCBI Taxonomy" id="303371"/>
    <lineage>
        <taxon>Eukaryota</taxon>
        <taxon>Sar</taxon>
        <taxon>Stramenopiles</taxon>
        <taxon>Ochrophyta</taxon>
        <taxon>PX clade</taxon>
        <taxon>Xanthophyceae</taxon>
        <taxon>Tribonematales</taxon>
        <taxon>Tribonemataceae</taxon>
        <taxon>Tribonema</taxon>
    </lineage>
</organism>
<dbReference type="GO" id="GO:0031902">
    <property type="term" value="C:late endosome membrane"/>
    <property type="evidence" value="ECO:0007669"/>
    <property type="project" value="TreeGrafter"/>
</dbReference>
<name>A0A835ZAF5_9STRA</name>
<feature type="non-terminal residue" evidence="1">
    <location>
        <position position="1"/>
    </location>
</feature>
<accession>A0A835ZAF5</accession>
<comment type="caution">
    <text evidence="1">The sequence shown here is derived from an EMBL/GenBank/DDBJ whole genome shotgun (WGS) entry which is preliminary data.</text>
</comment>
<dbReference type="PANTHER" id="PTHR34009:SF3">
    <property type="entry name" value="METHYLTRANSFERASE FKBM DOMAIN-CONTAINING PROTEIN"/>
    <property type="match status" value="1"/>
</dbReference>
<keyword evidence="2" id="KW-1185">Reference proteome</keyword>
<dbReference type="AlphaFoldDB" id="A0A835ZAF5"/>
<protein>
    <submittedName>
        <fullName evidence="1">Uncharacterized protein</fullName>
    </submittedName>
</protein>
<proteinExistence type="predicted"/>
<evidence type="ECO:0000313" key="2">
    <source>
        <dbReference type="Proteomes" id="UP000664859"/>
    </source>
</evidence>
<reference evidence="1" key="1">
    <citation type="submission" date="2021-02" db="EMBL/GenBank/DDBJ databases">
        <title>First Annotated Genome of the Yellow-green Alga Tribonema minus.</title>
        <authorList>
            <person name="Mahan K.M."/>
        </authorList>
    </citation>
    <scope>NUCLEOTIDE SEQUENCE</scope>
    <source>
        <strain evidence="1">UTEX B ZZ1240</strain>
    </source>
</reference>
<dbReference type="GO" id="GO:0005794">
    <property type="term" value="C:Golgi apparatus"/>
    <property type="evidence" value="ECO:0007669"/>
    <property type="project" value="TreeGrafter"/>
</dbReference>
<dbReference type="GO" id="GO:0016197">
    <property type="term" value="P:endosomal transport"/>
    <property type="evidence" value="ECO:0007669"/>
    <property type="project" value="TreeGrafter"/>
</dbReference>
<dbReference type="Proteomes" id="UP000664859">
    <property type="component" value="Unassembled WGS sequence"/>
</dbReference>
<dbReference type="GO" id="GO:0005789">
    <property type="term" value="C:endoplasmic reticulum membrane"/>
    <property type="evidence" value="ECO:0007669"/>
    <property type="project" value="TreeGrafter"/>
</dbReference>
<sequence>LYAMQHYFHKMANGTFLELGALAGVRLSNTVSLESVMGWRGVLIEASPANYARLVGNRPDAICVHAAVCGDDAQVHYVELDQEAVKGIYEFMAPSFVQHWHPKL</sequence>
<gene>
    <name evidence="1" type="ORF">JKP88DRAFT_131241</name>
</gene>
<dbReference type="OrthoDB" id="2154188at2759"/>
<dbReference type="PANTHER" id="PTHR34009">
    <property type="entry name" value="PROTEIN STAR"/>
    <property type="match status" value="1"/>
</dbReference>
<dbReference type="GO" id="GO:0006888">
    <property type="term" value="P:endoplasmic reticulum to Golgi vesicle-mediated transport"/>
    <property type="evidence" value="ECO:0007669"/>
    <property type="project" value="TreeGrafter"/>
</dbReference>
<dbReference type="InterPro" id="IPR053202">
    <property type="entry name" value="EGF_Rcpt_Signaling_Reg"/>
</dbReference>
<feature type="non-terminal residue" evidence="1">
    <location>
        <position position="104"/>
    </location>
</feature>
<dbReference type="GO" id="GO:0005886">
    <property type="term" value="C:plasma membrane"/>
    <property type="evidence" value="ECO:0007669"/>
    <property type="project" value="TreeGrafter"/>
</dbReference>
<dbReference type="EMBL" id="JAFCMP010000048">
    <property type="protein sequence ID" value="KAG5189541.1"/>
    <property type="molecule type" value="Genomic_DNA"/>
</dbReference>